<dbReference type="InterPro" id="IPR043504">
    <property type="entry name" value="Peptidase_S1_PA_chymotrypsin"/>
</dbReference>
<feature type="signal peptide" evidence="7">
    <location>
        <begin position="1"/>
        <end position="25"/>
    </location>
</feature>
<dbReference type="GO" id="GO:0043171">
    <property type="term" value="P:peptide catabolic process"/>
    <property type="evidence" value="ECO:0007669"/>
    <property type="project" value="UniProtKB-UniRule"/>
</dbReference>
<keyword evidence="9" id="KW-1185">Reference proteome</keyword>
<dbReference type="InterPro" id="IPR019500">
    <property type="entry name" value="Pep_S46"/>
</dbReference>
<proteinExistence type="inferred from homology"/>
<dbReference type="Gene3D" id="2.40.10.10">
    <property type="entry name" value="Trypsin-like serine proteases"/>
    <property type="match status" value="1"/>
</dbReference>
<evidence type="ECO:0000256" key="1">
    <source>
        <dbReference type="ARBA" id="ARBA00010491"/>
    </source>
</evidence>
<dbReference type="MEROPS" id="S46.002"/>
<evidence type="ECO:0000256" key="3">
    <source>
        <dbReference type="ARBA" id="ARBA00022670"/>
    </source>
</evidence>
<dbReference type="HOGENOM" id="CLU_013776_0_0_10"/>
<dbReference type="InterPro" id="IPR009003">
    <property type="entry name" value="Peptidase_S1_PA"/>
</dbReference>
<keyword evidence="2 7" id="KW-0031">Aminopeptidase</keyword>
<keyword evidence="6 7" id="KW-0720">Serine protease</keyword>
<dbReference type="GO" id="GO:0070009">
    <property type="term" value="F:serine-type aminopeptidase activity"/>
    <property type="evidence" value="ECO:0007669"/>
    <property type="project" value="UniProtKB-UniRule"/>
</dbReference>
<evidence type="ECO:0000313" key="9">
    <source>
        <dbReference type="Proteomes" id="UP000005150"/>
    </source>
</evidence>
<reference evidence="8 9" key="1">
    <citation type="submission" date="2012-02" db="EMBL/GenBank/DDBJ databases">
        <title>The Genome Sequence of Bacteroides salyersiae CL02T12C01.</title>
        <authorList>
            <consortium name="The Broad Institute Genome Sequencing Platform"/>
            <person name="Earl A."/>
            <person name="Ward D."/>
            <person name="Feldgarden M."/>
            <person name="Gevers D."/>
            <person name="Zitomersky N.L."/>
            <person name="Coyne M.J."/>
            <person name="Comstock L.E."/>
            <person name="Young S.K."/>
            <person name="Zeng Q."/>
            <person name="Gargeya S."/>
            <person name="Fitzgerald M."/>
            <person name="Haas B."/>
            <person name="Abouelleil A."/>
            <person name="Alvarado L."/>
            <person name="Arachchi H.M."/>
            <person name="Berlin A."/>
            <person name="Chapman S.B."/>
            <person name="Gearin G."/>
            <person name="Goldberg J."/>
            <person name="Griggs A."/>
            <person name="Gujja S."/>
            <person name="Hansen M."/>
            <person name="Heiman D."/>
            <person name="Howarth C."/>
            <person name="Larimer J."/>
            <person name="Lui A."/>
            <person name="MacDonald P.J.P."/>
            <person name="McCowen C."/>
            <person name="Montmayeur A."/>
            <person name="Murphy C."/>
            <person name="Neiman D."/>
            <person name="Pearson M."/>
            <person name="Priest M."/>
            <person name="Roberts A."/>
            <person name="Saif S."/>
            <person name="Shea T."/>
            <person name="Sisk P."/>
            <person name="Stolte C."/>
            <person name="Sykes S."/>
            <person name="Wortman J."/>
            <person name="Nusbaum C."/>
            <person name="Birren B."/>
        </authorList>
    </citation>
    <scope>NUCLEOTIDE SEQUENCE [LARGE SCALE GENOMIC DNA]</scope>
    <source>
        <strain evidence="8 9">CL02T12C01</strain>
    </source>
</reference>
<evidence type="ECO:0000313" key="8">
    <source>
        <dbReference type="EMBL" id="EIY62929.1"/>
    </source>
</evidence>
<dbReference type="EMBL" id="AGXV01000030">
    <property type="protein sequence ID" value="EIY62929.1"/>
    <property type="molecule type" value="Genomic_DNA"/>
</dbReference>
<keyword evidence="4 7" id="KW-0732">Signal</keyword>
<evidence type="ECO:0000256" key="5">
    <source>
        <dbReference type="ARBA" id="ARBA00022801"/>
    </source>
</evidence>
<comment type="similarity">
    <text evidence="1 7">Belongs to the peptidase S46 family.</text>
</comment>
<evidence type="ECO:0000256" key="6">
    <source>
        <dbReference type="ARBA" id="ARBA00022825"/>
    </source>
</evidence>
<dbReference type="GO" id="GO:0006508">
    <property type="term" value="P:proteolysis"/>
    <property type="evidence" value="ECO:0007669"/>
    <property type="project" value="UniProtKB-KW"/>
</dbReference>
<evidence type="ECO:0000256" key="4">
    <source>
        <dbReference type="ARBA" id="ARBA00022729"/>
    </source>
</evidence>
<evidence type="ECO:0000256" key="2">
    <source>
        <dbReference type="ARBA" id="ARBA00022438"/>
    </source>
</evidence>
<sequence length="726" mass="82258">MKPLLLMKKQLLIAVLSLAVFTARADEGMWMLTDLQAQNAAVMRELGLEIPIEEVYSPNGIALKDAVVHFGGGCTGEVISAEGLVLTNHHCGYGAIQQHSSVEHDYLTNGFWAMNRNEELPCKGLTVTFIDRILDVTPYVNEQLKTDEDPDGTNYLSPKYLEKVAKRFAKAENIEVTPATKLELKAFYGGNRYYLFVKTVYSDIRMVGAPPSSIGKFGADTDNWMWPRHTGDFSLFRIYADKDGNPSEYSKENIPLKVKKHLTISLAGIQEGDFTFVMGFPGRNWRYMISDEVEERMQTTNFMRHHVRGARQEVLMEQMLKDPAVRIHYASKYASSANYWKNAIGMNEGLVRLKVLDTKRAQQEQLLARGREKGDDSYQKAFDEIRSIVAHRRDAMYHQQAINEALVTALDFMKIPSTTALTAALEKKDKEKIQKALDDLKEKGEKYFASVPFPEVEKLVGKQMLKTYMGYIPKDQRIGIFKVIDTRFKGNSDAFIDACFKYSIFGNKENFEKFLKKPSLNKMDKDWMILFKYSITDGLMQTALAMHDANKNYDAAHKIWVKGMMDMRKEAGIPIYPDANSTLRLTYGKVASYEPADGAVYQYYTTLKGAMEKEDPDNWEFVVPAKLKQLYEAKDYGRYAMKNGEMPVCFIVDTDNTGGNSGSPVFNGKGQLIGTGFDRNYEGLTGDIAFRPSSQRAACVDIRYTLFIIEKYAGASHIIKEMDISD</sequence>
<dbReference type="PANTHER" id="PTHR38469">
    <property type="entry name" value="PERIPLASMIC PEPTIDASE SUBFAMILY S1B"/>
    <property type="match status" value="1"/>
</dbReference>
<dbReference type="PANTHER" id="PTHR38469:SF1">
    <property type="entry name" value="PERIPLASMIC PEPTIDASE SUBFAMILY S1B"/>
    <property type="match status" value="1"/>
</dbReference>
<protein>
    <recommendedName>
        <fullName evidence="7">Dipeptidyl-peptidase</fullName>
        <ecNumber evidence="7">3.4.14.-</ecNumber>
    </recommendedName>
</protein>
<gene>
    <name evidence="8" type="ORF">HMPREF1071_02412</name>
</gene>
<organism evidence="8 9">
    <name type="scientific">Bacteroides salyersiae CL02T12C01</name>
    <dbReference type="NCBI Taxonomy" id="997887"/>
    <lineage>
        <taxon>Bacteria</taxon>
        <taxon>Pseudomonadati</taxon>
        <taxon>Bacteroidota</taxon>
        <taxon>Bacteroidia</taxon>
        <taxon>Bacteroidales</taxon>
        <taxon>Bacteroidaceae</taxon>
        <taxon>Bacteroides</taxon>
    </lineage>
</organism>
<keyword evidence="5 7" id="KW-0378">Hydrolase</keyword>
<dbReference type="Proteomes" id="UP000005150">
    <property type="component" value="Unassembled WGS sequence"/>
</dbReference>
<dbReference type="GO" id="GO:0008239">
    <property type="term" value="F:dipeptidyl-peptidase activity"/>
    <property type="evidence" value="ECO:0007669"/>
    <property type="project" value="UniProtKB-UniRule"/>
</dbReference>
<accession>I9HRN0</accession>
<comment type="function">
    <text evidence="7">Catalyzes the removal of dipeptides from the N-terminus of oligopeptides.</text>
</comment>
<feature type="chain" id="PRO_5023088537" description="Dipeptidyl-peptidase" evidence="7">
    <location>
        <begin position="26"/>
        <end position="726"/>
    </location>
</feature>
<dbReference type="EC" id="3.4.14.-" evidence="7"/>
<dbReference type="SUPFAM" id="SSF50494">
    <property type="entry name" value="Trypsin-like serine proteases"/>
    <property type="match status" value="1"/>
</dbReference>
<evidence type="ECO:0000256" key="7">
    <source>
        <dbReference type="RuleBase" id="RU366067"/>
    </source>
</evidence>
<name>I9HRN0_9BACE</name>
<dbReference type="Pfam" id="PF10459">
    <property type="entry name" value="Peptidase_S46"/>
    <property type="match status" value="1"/>
</dbReference>
<dbReference type="PATRIC" id="fig|997887.3.peg.2517"/>
<dbReference type="AlphaFoldDB" id="I9HRN0"/>
<keyword evidence="3 7" id="KW-0645">Protease</keyword>
<comment type="caution">
    <text evidence="8">The sequence shown here is derived from an EMBL/GenBank/DDBJ whole genome shotgun (WGS) entry which is preliminary data.</text>
</comment>